<name>A0A2N9LCD7_9BACT</name>
<evidence type="ECO:0000259" key="1">
    <source>
        <dbReference type="Pfam" id="PF06283"/>
    </source>
</evidence>
<feature type="domain" description="ThuA-like" evidence="1">
    <location>
        <begin position="119"/>
        <end position="267"/>
    </location>
</feature>
<dbReference type="SUPFAM" id="SSF52317">
    <property type="entry name" value="Class I glutamine amidotransferase-like"/>
    <property type="match status" value="1"/>
</dbReference>
<dbReference type="PANTHER" id="PTHR40469:SF2">
    <property type="entry name" value="GALACTOSE-BINDING DOMAIN-LIKE SUPERFAMILY PROTEIN"/>
    <property type="match status" value="1"/>
</dbReference>
<dbReference type="InterPro" id="IPR029010">
    <property type="entry name" value="ThuA-like"/>
</dbReference>
<dbReference type="EMBL" id="OKRB01000086">
    <property type="protein sequence ID" value="SPE20803.1"/>
    <property type="molecule type" value="Genomic_DNA"/>
</dbReference>
<evidence type="ECO:0000313" key="3">
    <source>
        <dbReference type="Proteomes" id="UP000239735"/>
    </source>
</evidence>
<accession>A0A2N9LCD7</accession>
<dbReference type="Gene3D" id="3.40.50.880">
    <property type="match status" value="1"/>
</dbReference>
<reference evidence="3" key="1">
    <citation type="submission" date="2018-02" db="EMBL/GenBank/DDBJ databases">
        <authorList>
            <person name="Hausmann B."/>
        </authorList>
    </citation>
    <scope>NUCLEOTIDE SEQUENCE [LARGE SCALE GENOMIC DNA]</scope>
    <source>
        <strain evidence="3">Peat soil MAG SbA5</strain>
    </source>
</reference>
<sequence length="272" mass="30247">MSAVALAAGSKVLEGATARPTGSDIPEDKPPILALIGDRYHNSDYIHVALDRLFSELGLQWDYTIRYDQLSANLLRGRRVLIVFRGGSVWPGGYLEPSGYCYGNGLENVGAFPQTKPQGWITEQQAEAVRDFVAEGNGLYVIHSGCEVANFAPVFKELLGGEYADHAPLRPFKVNVMNKTHPITEGIEDFMVTDEQYFPKYYGDPANILLQGDNIDGLTFSDRGTKSVSGWAHEYEKGRVVFTGIGHTISVMWAPEHLKLQKRSVEWLLKRI</sequence>
<dbReference type="Proteomes" id="UP000239735">
    <property type="component" value="Unassembled WGS sequence"/>
</dbReference>
<dbReference type="InterPro" id="IPR029062">
    <property type="entry name" value="Class_I_gatase-like"/>
</dbReference>
<organism evidence="2 3">
    <name type="scientific">Candidatus Sulfuritelmatomonas gaucii</name>
    <dbReference type="NCBI Taxonomy" id="2043161"/>
    <lineage>
        <taxon>Bacteria</taxon>
        <taxon>Pseudomonadati</taxon>
        <taxon>Acidobacteriota</taxon>
        <taxon>Terriglobia</taxon>
        <taxon>Terriglobales</taxon>
        <taxon>Acidobacteriaceae</taxon>
        <taxon>Candidatus Sulfuritelmatomonas</taxon>
    </lineage>
</organism>
<dbReference type="Pfam" id="PF06283">
    <property type="entry name" value="ThuA"/>
    <property type="match status" value="1"/>
</dbReference>
<gene>
    <name evidence="2" type="ORF">SBA5_30008</name>
</gene>
<protein>
    <recommendedName>
        <fullName evidence="1">ThuA-like domain-containing protein</fullName>
    </recommendedName>
</protein>
<evidence type="ECO:0000313" key="2">
    <source>
        <dbReference type="EMBL" id="SPE20803.1"/>
    </source>
</evidence>
<dbReference type="PANTHER" id="PTHR40469">
    <property type="entry name" value="SECRETED GLYCOSYL HYDROLASE"/>
    <property type="match status" value="1"/>
</dbReference>
<proteinExistence type="predicted"/>
<dbReference type="AlphaFoldDB" id="A0A2N9LCD7"/>